<dbReference type="Gene3D" id="3.30.530.20">
    <property type="match status" value="1"/>
</dbReference>
<dbReference type="SUPFAM" id="SSF55961">
    <property type="entry name" value="Bet v1-like"/>
    <property type="match status" value="1"/>
</dbReference>
<dbReference type="EMBL" id="CAFABA010000149">
    <property type="protein sequence ID" value="CAB4835890.1"/>
    <property type="molecule type" value="Genomic_DNA"/>
</dbReference>
<proteinExistence type="predicted"/>
<protein>
    <submittedName>
        <fullName evidence="1">Unannotated protein</fullName>
    </submittedName>
</protein>
<name>A0A6J7AT86_9ZZZZ</name>
<gene>
    <name evidence="1" type="ORF">UFOPK3139_02669</name>
</gene>
<evidence type="ECO:0000313" key="1">
    <source>
        <dbReference type="EMBL" id="CAB4835890.1"/>
    </source>
</evidence>
<dbReference type="InterPro" id="IPR023393">
    <property type="entry name" value="START-like_dom_sf"/>
</dbReference>
<reference evidence="1" key="1">
    <citation type="submission" date="2020-05" db="EMBL/GenBank/DDBJ databases">
        <authorList>
            <person name="Chiriac C."/>
            <person name="Salcher M."/>
            <person name="Ghai R."/>
            <person name="Kavagutti S V."/>
        </authorList>
    </citation>
    <scope>NUCLEOTIDE SEQUENCE</scope>
</reference>
<accession>A0A6J7AT86</accession>
<sequence length="116" mass="13014">MWELLVDVGRWPEWGPSVRRATLATSRFELGSKGFVRTVIGLELPFEVTRFEEGRSWSWSVAGCPATDHVVEARGPDMSSVAFGVPWIAAPYLVVCRMALRRLDELGRQEVTPQVP</sequence>
<organism evidence="1">
    <name type="scientific">freshwater metagenome</name>
    <dbReference type="NCBI Taxonomy" id="449393"/>
    <lineage>
        <taxon>unclassified sequences</taxon>
        <taxon>metagenomes</taxon>
        <taxon>ecological metagenomes</taxon>
    </lineage>
</organism>
<dbReference type="AlphaFoldDB" id="A0A6J7AT86"/>